<evidence type="ECO:0000313" key="1">
    <source>
        <dbReference type="EMBL" id="SMC88561.1"/>
    </source>
</evidence>
<organism evidence="1 2">
    <name type="scientific">Aristaeella lactis</name>
    <dbReference type="NCBI Taxonomy" id="3046383"/>
    <lineage>
        <taxon>Bacteria</taxon>
        <taxon>Bacillati</taxon>
        <taxon>Bacillota</taxon>
        <taxon>Clostridia</taxon>
        <taxon>Eubacteriales</taxon>
        <taxon>Aristaeellaceae</taxon>
        <taxon>Aristaeella</taxon>
    </lineage>
</organism>
<sequence length="202" mass="23410">MMQYITGGLFLFFLLLLFYLLFHIWLEGRREQSKPHEIAGEELPEALREAALRPLKLLNKYYAKRDPEHVDACIDETMLPDNMRILGTNPDEIFYGRQGATWLLQGDWKHWGQLALDVDQTSLLRAGSALYFVLRGKIKLDYVHFRIPIRITGILEEKDSLWYISKLQFVNNLNSNYLVVAWIPALAALISLLLFGVSCLLR</sequence>
<evidence type="ECO:0000313" key="2">
    <source>
        <dbReference type="Proteomes" id="UP000192328"/>
    </source>
</evidence>
<name>A0AC61PQ86_9FIRM</name>
<accession>A0AC61PQ86</accession>
<keyword evidence="2" id="KW-1185">Reference proteome</keyword>
<protein>
    <submittedName>
        <fullName evidence="1">Uncharacterized protein</fullName>
    </submittedName>
</protein>
<dbReference type="EMBL" id="FWXZ01000008">
    <property type="protein sequence ID" value="SMC88561.1"/>
    <property type="molecule type" value="Genomic_DNA"/>
</dbReference>
<comment type="caution">
    <text evidence="1">The sequence shown here is derived from an EMBL/GenBank/DDBJ whole genome shotgun (WGS) entry which is preliminary data.</text>
</comment>
<gene>
    <name evidence="1" type="ORF">SAMN06297397_3011</name>
</gene>
<reference evidence="1" key="1">
    <citation type="submission" date="2017-04" db="EMBL/GenBank/DDBJ databases">
        <authorList>
            <person name="Varghese N."/>
            <person name="Submissions S."/>
        </authorList>
    </citation>
    <scope>NUCLEOTIDE SEQUENCE</scope>
    <source>
        <strain evidence="1">WTE2008</strain>
    </source>
</reference>
<proteinExistence type="predicted"/>
<dbReference type="Proteomes" id="UP000192328">
    <property type="component" value="Unassembled WGS sequence"/>
</dbReference>